<keyword evidence="2" id="KW-0813">Transport</keyword>
<feature type="domain" description="Glutaredoxin" evidence="6">
    <location>
        <begin position="4"/>
        <end position="63"/>
    </location>
</feature>
<sequence>MAKVEVYSSSHCPYCVMAKQLLDRKGVAYTEIRVDLDPAKRQEMMTKSRQRTVPQIFINDESIGGYTDLVALNNSQRLDSLLIQS</sequence>
<dbReference type="GO" id="GO:0045454">
    <property type="term" value="P:cell redox homeostasis"/>
    <property type="evidence" value="ECO:0007669"/>
    <property type="project" value="InterPro"/>
</dbReference>
<evidence type="ECO:0000313" key="7">
    <source>
        <dbReference type="EMBL" id="KKL92927.1"/>
    </source>
</evidence>
<dbReference type="PANTHER" id="PTHR45694">
    <property type="entry name" value="GLUTAREDOXIN 2"/>
    <property type="match status" value="1"/>
</dbReference>
<dbReference type="PRINTS" id="PR00160">
    <property type="entry name" value="GLUTAREDOXIN"/>
</dbReference>
<dbReference type="PROSITE" id="PS51354">
    <property type="entry name" value="GLUTAREDOXIN_2"/>
    <property type="match status" value="1"/>
</dbReference>
<evidence type="ECO:0000256" key="1">
    <source>
        <dbReference type="ARBA" id="ARBA00007787"/>
    </source>
</evidence>
<dbReference type="InterPro" id="IPR011900">
    <property type="entry name" value="GRX_bact"/>
</dbReference>
<accession>A0A0F9J143</accession>
<dbReference type="CDD" id="cd03418">
    <property type="entry name" value="GRX_GRXb_1_3_like"/>
    <property type="match status" value="1"/>
</dbReference>
<evidence type="ECO:0000259" key="6">
    <source>
        <dbReference type="Pfam" id="PF00462"/>
    </source>
</evidence>
<keyword evidence="5" id="KW-0676">Redox-active center</keyword>
<evidence type="ECO:0000256" key="3">
    <source>
        <dbReference type="ARBA" id="ARBA00022982"/>
    </source>
</evidence>
<dbReference type="InterPro" id="IPR036249">
    <property type="entry name" value="Thioredoxin-like_sf"/>
</dbReference>
<evidence type="ECO:0000256" key="4">
    <source>
        <dbReference type="ARBA" id="ARBA00023157"/>
    </source>
</evidence>
<dbReference type="Pfam" id="PF00462">
    <property type="entry name" value="Glutaredoxin"/>
    <property type="match status" value="1"/>
</dbReference>
<gene>
    <name evidence="7" type="ORF">LCGC14_1879820</name>
</gene>
<dbReference type="Gene3D" id="3.40.30.10">
    <property type="entry name" value="Glutaredoxin"/>
    <property type="match status" value="1"/>
</dbReference>
<keyword evidence="4" id="KW-1015">Disulfide bond</keyword>
<dbReference type="NCBIfam" id="TIGR02181">
    <property type="entry name" value="GRX_bact"/>
    <property type="match status" value="1"/>
</dbReference>
<protein>
    <recommendedName>
        <fullName evidence="6">Glutaredoxin domain-containing protein</fullName>
    </recommendedName>
</protein>
<dbReference type="SUPFAM" id="SSF52833">
    <property type="entry name" value="Thioredoxin-like"/>
    <property type="match status" value="1"/>
</dbReference>
<dbReference type="GO" id="GO:0005737">
    <property type="term" value="C:cytoplasm"/>
    <property type="evidence" value="ECO:0007669"/>
    <property type="project" value="TreeGrafter"/>
</dbReference>
<dbReference type="InterPro" id="IPR011767">
    <property type="entry name" value="GLR_AS"/>
</dbReference>
<evidence type="ECO:0000256" key="5">
    <source>
        <dbReference type="ARBA" id="ARBA00023284"/>
    </source>
</evidence>
<dbReference type="InterPro" id="IPR002109">
    <property type="entry name" value="Glutaredoxin"/>
</dbReference>
<dbReference type="EMBL" id="LAZR01019334">
    <property type="protein sequence ID" value="KKL92927.1"/>
    <property type="molecule type" value="Genomic_DNA"/>
</dbReference>
<comment type="caution">
    <text evidence="7">The sequence shown here is derived from an EMBL/GenBank/DDBJ whole genome shotgun (WGS) entry which is preliminary data.</text>
</comment>
<dbReference type="InterPro" id="IPR014025">
    <property type="entry name" value="Glutaredoxin_subgr"/>
</dbReference>
<reference evidence="7" key="1">
    <citation type="journal article" date="2015" name="Nature">
        <title>Complex archaea that bridge the gap between prokaryotes and eukaryotes.</title>
        <authorList>
            <person name="Spang A."/>
            <person name="Saw J.H."/>
            <person name="Jorgensen S.L."/>
            <person name="Zaremba-Niedzwiedzka K."/>
            <person name="Martijn J."/>
            <person name="Lind A.E."/>
            <person name="van Eijk R."/>
            <person name="Schleper C."/>
            <person name="Guy L."/>
            <person name="Ettema T.J."/>
        </authorList>
    </citation>
    <scope>NUCLEOTIDE SEQUENCE</scope>
</reference>
<dbReference type="AlphaFoldDB" id="A0A0F9J143"/>
<dbReference type="PANTHER" id="PTHR45694:SF18">
    <property type="entry name" value="GLUTAREDOXIN-1-RELATED"/>
    <property type="match status" value="1"/>
</dbReference>
<proteinExistence type="inferred from homology"/>
<dbReference type="GO" id="GO:0015038">
    <property type="term" value="F:glutathione disulfide oxidoreductase activity"/>
    <property type="evidence" value="ECO:0007669"/>
    <property type="project" value="TreeGrafter"/>
</dbReference>
<name>A0A0F9J143_9ZZZZ</name>
<organism evidence="7">
    <name type="scientific">marine sediment metagenome</name>
    <dbReference type="NCBI Taxonomy" id="412755"/>
    <lineage>
        <taxon>unclassified sequences</taxon>
        <taxon>metagenomes</taxon>
        <taxon>ecological metagenomes</taxon>
    </lineage>
</organism>
<evidence type="ECO:0000256" key="2">
    <source>
        <dbReference type="ARBA" id="ARBA00022448"/>
    </source>
</evidence>
<dbReference type="PROSITE" id="PS00195">
    <property type="entry name" value="GLUTAREDOXIN_1"/>
    <property type="match status" value="1"/>
</dbReference>
<keyword evidence="3" id="KW-0249">Electron transport</keyword>
<comment type="similarity">
    <text evidence="1">Belongs to the glutaredoxin family.</text>
</comment>
<dbReference type="GO" id="GO:0034599">
    <property type="term" value="P:cellular response to oxidative stress"/>
    <property type="evidence" value="ECO:0007669"/>
    <property type="project" value="TreeGrafter"/>
</dbReference>